<dbReference type="FunFam" id="2.30.38.10:FF:000001">
    <property type="entry name" value="Non-ribosomal peptide synthetase PvdI"/>
    <property type="match status" value="1"/>
</dbReference>
<dbReference type="SUPFAM" id="SSF56801">
    <property type="entry name" value="Acetyl-CoA synthetase-like"/>
    <property type="match status" value="1"/>
</dbReference>
<dbReference type="Gene3D" id="3.30.300.30">
    <property type="match status" value="1"/>
</dbReference>
<dbReference type="InterPro" id="IPR023213">
    <property type="entry name" value="CAT-like_dom_sf"/>
</dbReference>
<dbReference type="FunFam" id="3.40.50.980:FF:000001">
    <property type="entry name" value="Non-ribosomal peptide synthetase"/>
    <property type="match status" value="1"/>
</dbReference>
<evidence type="ECO:0000259" key="9">
    <source>
        <dbReference type="PROSITE" id="PS50075"/>
    </source>
</evidence>
<comment type="caution">
    <text evidence="10">The sequence shown here is derived from an EMBL/GenBank/DDBJ whole genome shotgun (WGS) entry which is preliminary data.</text>
</comment>
<protein>
    <submittedName>
        <fullName evidence="10">Non-ribosomal peptide synthetase</fullName>
    </submittedName>
</protein>
<dbReference type="InterPro" id="IPR020845">
    <property type="entry name" value="AMP-binding_CS"/>
</dbReference>
<dbReference type="InterPro" id="IPR000873">
    <property type="entry name" value="AMP-dep_synth/lig_dom"/>
</dbReference>
<evidence type="ECO:0000256" key="8">
    <source>
        <dbReference type="ARBA" id="ARBA00023268"/>
    </source>
</evidence>
<evidence type="ECO:0000256" key="1">
    <source>
        <dbReference type="ARBA" id="ARBA00001957"/>
    </source>
</evidence>
<keyword evidence="5" id="KW-0436">Ligase</keyword>
<dbReference type="AlphaFoldDB" id="A0A2T6G688"/>
<dbReference type="SUPFAM" id="SSF47336">
    <property type="entry name" value="ACP-like"/>
    <property type="match status" value="1"/>
</dbReference>
<dbReference type="Gene3D" id="3.30.559.10">
    <property type="entry name" value="Chloramphenicol acetyltransferase-like domain"/>
    <property type="match status" value="1"/>
</dbReference>
<dbReference type="PROSITE" id="PS50075">
    <property type="entry name" value="CARRIER"/>
    <property type="match status" value="1"/>
</dbReference>
<evidence type="ECO:0000256" key="7">
    <source>
        <dbReference type="ARBA" id="ARBA00023194"/>
    </source>
</evidence>
<dbReference type="Gene3D" id="1.10.1200.10">
    <property type="entry name" value="ACP-like"/>
    <property type="match status" value="1"/>
</dbReference>
<dbReference type="FunFam" id="3.30.300.30:FF:000010">
    <property type="entry name" value="Enterobactin synthetase component F"/>
    <property type="match status" value="1"/>
</dbReference>
<keyword evidence="4" id="KW-0597">Phosphoprotein</keyword>
<evidence type="ECO:0000313" key="11">
    <source>
        <dbReference type="Proteomes" id="UP000244184"/>
    </source>
</evidence>
<evidence type="ECO:0000256" key="5">
    <source>
        <dbReference type="ARBA" id="ARBA00022598"/>
    </source>
</evidence>
<dbReference type="SUPFAM" id="SSF52777">
    <property type="entry name" value="CoA-dependent acyltransferases"/>
    <property type="match status" value="1"/>
</dbReference>
<dbReference type="PANTHER" id="PTHR45527">
    <property type="entry name" value="NONRIBOSOMAL PEPTIDE SYNTHETASE"/>
    <property type="match status" value="1"/>
</dbReference>
<dbReference type="EMBL" id="PYHP01000022">
    <property type="protein sequence ID" value="PUA39664.1"/>
    <property type="molecule type" value="Genomic_DNA"/>
</dbReference>
<evidence type="ECO:0000256" key="2">
    <source>
        <dbReference type="ARBA" id="ARBA00006432"/>
    </source>
</evidence>
<dbReference type="Gene3D" id="3.40.50.980">
    <property type="match status" value="2"/>
</dbReference>
<dbReference type="GO" id="GO:0017000">
    <property type="term" value="P:antibiotic biosynthetic process"/>
    <property type="evidence" value="ECO:0007669"/>
    <property type="project" value="UniProtKB-KW"/>
</dbReference>
<dbReference type="InterPro" id="IPR001242">
    <property type="entry name" value="Condensation_dom"/>
</dbReference>
<dbReference type="FunFam" id="3.40.50.12780:FF:000012">
    <property type="entry name" value="Non-ribosomal peptide synthetase"/>
    <property type="match status" value="1"/>
</dbReference>
<dbReference type="PROSITE" id="PS00455">
    <property type="entry name" value="AMP_BINDING"/>
    <property type="match status" value="1"/>
</dbReference>
<organism evidence="10 11">
    <name type="scientific">Paenibacillus elgii</name>
    <dbReference type="NCBI Taxonomy" id="189691"/>
    <lineage>
        <taxon>Bacteria</taxon>
        <taxon>Bacillati</taxon>
        <taxon>Bacillota</taxon>
        <taxon>Bacilli</taxon>
        <taxon>Bacillales</taxon>
        <taxon>Paenibacillaceae</taxon>
        <taxon>Paenibacillus</taxon>
    </lineage>
</organism>
<dbReference type="GO" id="GO:0043041">
    <property type="term" value="P:amino acid activation for nonribosomal peptide biosynthetic process"/>
    <property type="evidence" value="ECO:0007669"/>
    <property type="project" value="TreeGrafter"/>
</dbReference>
<dbReference type="GO" id="GO:0008610">
    <property type="term" value="P:lipid biosynthetic process"/>
    <property type="evidence" value="ECO:0007669"/>
    <property type="project" value="UniProtKB-ARBA"/>
</dbReference>
<gene>
    <name evidence="10" type="ORF">C8Z91_09590</name>
</gene>
<dbReference type="PANTHER" id="PTHR45527:SF1">
    <property type="entry name" value="FATTY ACID SYNTHASE"/>
    <property type="match status" value="1"/>
</dbReference>
<sequence>MNNNVVRYRNVISLLAIVRKWKIDEREATTMQEEAQLLQMIGNRAGYPREKTIFQLFEEQAERTPDQPALVFGDRQLTYAELNERANRLAWTLRAEGVQPDQPVCIMIERSLDLIVGLLAILKAGGAYVPIDPGYPAERIRYMLNDSGANILLTRGGVSGHPDFSGKMVRLDDPQAYDGNGSNVGPAAGPNHLAYVIYTSGSTGKPKGVMVEHRSVVRLVKHCNYVALGETTRILQTGAIVFDASTFEIWGALLNGGRLYLVNNEVILHAEKLKEAIRRYGITTMWLTSPLFNQLSQQDSTLFGGLHTLLVGGDVLSVPHVNLVLRDNPRLAIVNAYGPTENTTFSTTHPIVGVQTEPVPIGRPIRYSTAYVTDRSMKLLPVGIWGELLVGGDGVARGYLNFPELTAEKFVDNPYRPGERCYRTGDLVRWRADGTLEYKGRIDGQVKIRGYRIEPGEIESQLAKVEAVREAIVVAREDESGQKQLCAYFVADRAFTASEARSALAQELPAYMIPSHFVQLEQIPLTINGKVDRKALPAPEDRLDTGAEHAAPATELEAKLAEIWQRILGVPNLSVLDGFFDLGGHSLKALALMTEMEKAGCYATLTDIYHYNSIRALAAYLQSATEQEHLQEHLIETKEELISWLNRETESVYELVSYRVRDFLHETKEIYVLYCDTAGEDRVESLVRMMNGKVAKALLPHYIVPLHQRIETDPNQTIDEEVFCRRLGLTRMEADEVAAVRGQLQDDYEQTDRWIKTGQVTRVYPLGAIQQMQIKFHTPPSLVFFKLDEYADYALLDRAYAWLVQHQGQLRSVPVQGEPGVCWKEYALPSARPPKLSLIDVSGRDPSGPFMDMLQDFVENTRYVGEHILYQMVVLKRNLREHYVIGLLHHVLCDRVTTEVIERQLVSCYRSLLQGQAPPSEEVKPFAQYVHQIQHGPRGITEQEWISAFELETFQRSKRDILRRMAHRTSDEALLFNVNIPAKEHSLGAALSVYTKGLQTYLAANHLPLLFLYDGRRYEEASYYNTVGEFIDFVPLLIDARLHQDEMLRTVRTRLDLLKDNNINFMHLLTDPACRGHWDRTKELVQFGEQYEYLDLFMFNYLGNSTKEHLQESLFDDTVVKQPNPLPIYSLFNCIAASHADGFIFSIRCSYKIDAEEVRAAFHEAACAEYGKC</sequence>
<evidence type="ECO:0000256" key="4">
    <source>
        <dbReference type="ARBA" id="ARBA00022553"/>
    </source>
</evidence>
<dbReference type="Pfam" id="PF00550">
    <property type="entry name" value="PP-binding"/>
    <property type="match status" value="1"/>
</dbReference>
<dbReference type="Pfam" id="PF00668">
    <property type="entry name" value="Condensation"/>
    <property type="match status" value="1"/>
</dbReference>
<evidence type="ECO:0000313" key="10">
    <source>
        <dbReference type="EMBL" id="PUA39664.1"/>
    </source>
</evidence>
<comment type="similarity">
    <text evidence="2">Belongs to the ATP-dependent AMP-binding enzyme family.</text>
</comment>
<keyword evidence="3" id="KW-0596">Phosphopantetheine</keyword>
<dbReference type="Pfam" id="PF00501">
    <property type="entry name" value="AMP-binding"/>
    <property type="match status" value="1"/>
</dbReference>
<keyword evidence="8" id="KW-0511">Multifunctional enzyme</keyword>
<dbReference type="GO" id="GO:0005829">
    <property type="term" value="C:cytosol"/>
    <property type="evidence" value="ECO:0007669"/>
    <property type="project" value="TreeGrafter"/>
</dbReference>
<dbReference type="CDD" id="cd12117">
    <property type="entry name" value="A_NRPS_Srf_like"/>
    <property type="match status" value="1"/>
</dbReference>
<evidence type="ECO:0000256" key="6">
    <source>
        <dbReference type="ARBA" id="ARBA00022737"/>
    </source>
</evidence>
<reference evidence="10 11" key="1">
    <citation type="submission" date="2018-03" db="EMBL/GenBank/DDBJ databases">
        <title>Genome sequence of Paenibacillus elgii strain AC13 an antimicrobial compound producing bacteria.</title>
        <authorList>
            <person name="Kurokawa A.S."/>
            <person name="Araujo J.F."/>
            <person name="Costa R.A."/>
            <person name="Ortega D.B."/>
            <person name="Pires A.S."/>
            <person name="Pappas G.J.Jr."/>
            <person name="Franco O.L."/>
            <person name="Barreto C."/>
            <person name="Magalhaes B.S."/>
            <person name="Kruger R.H."/>
        </authorList>
    </citation>
    <scope>NUCLEOTIDE SEQUENCE [LARGE SCALE GENOMIC DNA]</scope>
    <source>
        <strain evidence="10 11">AC13</strain>
    </source>
</reference>
<keyword evidence="7" id="KW-0045">Antibiotic biosynthesis</keyword>
<dbReference type="GO" id="GO:0044550">
    <property type="term" value="P:secondary metabolite biosynthetic process"/>
    <property type="evidence" value="ECO:0007669"/>
    <property type="project" value="UniProtKB-ARBA"/>
</dbReference>
<dbReference type="InterPro" id="IPR010071">
    <property type="entry name" value="AA_adenyl_dom"/>
</dbReference>
<dbReference type="InterPro" id="IPR025110">
    <property type="entry name" value="AMP-bd_C"/>
</dbReference>
<dbReference type="InterPro" id="IPR009081">
    <property type="entry name" value="PP-bd_ACP"/>
</dbReference>
<comment type="cofactor">
    <cofactor evidence="1">
        <name>pantetheine 4'-phosphate</name>
        <dbReference type="ChEBI" id="CHEBI:47942"/>
    </cofactor>
</comment>
<dbReference type="Gene3D" id="2.30.38.10">
    <property type="entry name" value="Luciferase, Domain 3"/>
    <property type="match status" value="1"/>
</dbReference>
<dbReference type="InterPro" id="IPR036736">
    <property type="entry name" value="ACP-like_sf"/>
</dbReference>
<feature type="domain" description="Carrier" evidence="9">
    <location>
        <begin position="551"/>
        <end position="625"/>
    </location>
</feature>
<proteinExistence type="inferred from homology"/>
<name>A0A2T6G688_9BACL</name>
<dbReference type="NCBIfam" id="TIGR01733">
    <property type="entry name" value="AA-adenyl-dom"/>
    <property type="match status" value="1"/>
</dbReference>
<accession>A0A2T6G688</accession>
<dbReference type="Proteomes" id="UP000244184">
    <property type="component" value="Unassembled WGS sequence"/>
</dbReference>
<dbReference type="GO" id="GO:0031177">
    <property type="term" value="F:phosphopantetheine binding"/>
    <property type="evidence" value="ECO:0007669"/>
    <property type="project" value="TreeGrafter"/>
</dbReference>
<evidence type="ECO:0000256" key="3">
    <source>
        <dbReference type="ARBA" id="ARBA00022450"/>
    </source>
</evidence>
<dbReference type="Pfam" id="PF13193">
    <property type="entry name" value="AMP-binding_C"/>
    <property type="match status" value="1"/>
</dbReference>
<keyword evidence="6" id="KW-0677">Repeat</keyword>
<dbReference type="InterPro" id="IPR045851">
    <property type="entry name" value="AMP-bd_C_sf"/>
</dbReference>
<dbReference type="GO" id="GO:0016874">
    <property type="term" value="F:ligase activity"/>
    <property type="evidence" value="ECO:0007669"/>
    <property type="project" value="UniProtKB-KW"/>
</dbReference>